<dbReference type="GO" id="GO:0005737">
    <property type="term" value="C:cytoplasm"/>
    <property type="evidence" value="ECO:0007669"/>
    <property type="project" value="TreeGrafter"/>
</dbReference>
<dbReference type="InterPro" id="IPR000719">
    <property type="entry name" value="Prot_kinase_dom"/>
</dbReference>
<keyword evidence="5" id="KW-0547">Nucleotide-binding</keyword>
<proteinExistence type="inferred from homology"/>
<evidence type="ECO:0000256" key="8">
    <source>
        <dbReference type="ARBA" id="ARBA00047899"/>
    </source>
</evidence>
<evidence type="ECO:0000256" key="6">
    <source>
        <dbReference type="ARBA" id="ARBA00022777"/>
    </source>
</evidence>
<evidence type="ECO:0000313" key="12">
    <source>
        <dbReference type="Ensembl" id="ENSAOCP00000079333.1"/>
    </source>
</evidence>
<protein>
    <recommendedName>
        <fullName evidence="2">non-specific serine/threonine protein kinase</fullName>
        <ecNumber evidence="2">2.7.11.1</ecNumber>
    </recommendedName>
</protein>
<dbReference type="InterPro" id="IPR051138">
    <property type="entry name" value="PIM_Ser/Thr_kinase"/>
</dbReference>
<dbReference type="FunFam" id="3.30.200.20:FF:000475">
    <property type="entry name" value="Serine/threonine-protein kinase"/>
    <property type="match status" value="1"/>
</dbReference>
<dbReference type="Ensembl" id="ENSAOCT00000060775.1">
    <property type="protein sequence ID" value="ENSAOCP00000079333.1"/>
    <property type="gene ID" value="ENSAOCG00000033117.1"/>
</dbReference>
<evidence type="ECO:0000256" key="7">
    <source>
        <dbReference type="ARBA" id="ARBA00022840"/>
    </source>
</evidence>
<dbReference type="InterPro" id="IPR008271">
    <property type="entry name" value="Ser/Thr_kinase_AS"/>
</dbReference>
<feature type="compositionally biased region" description="Basic and acidic residues" evidence="10">
    <location>
        <begin position="17"/>
        <end position="31"/>
    </location>
</feature>
<dbReference type="GO" id="GO:0005524">
    <property type="term" value="F:ATP binding"/>
    <property type="evidence" value="ECO:0007669"/>
    <property type="project" value="UniProtKB-KW"/>
</dbReference>
<evidence type="ECO:0000256" key="5">
    <source>
        <dbReference type="ARBA" id="ARBA00022741"/>
    </source>
</evidence>
<dbReference type="Gene3D" id="1.10.510.10">
    <property type="entry name" value="Transferase(Phosphotransferase) domain 1"/>
    <property type="match status" value="1"/>
</dbReference>
<dbReference type="KEGG" id="aoce:111582921"/>
<evidence type="ECO:0000256" key="4">
    <source>
        <dbReference type="ARBA" id="ARBA00022679"/>
    </source>
</evidence>
<feature type="region of interest" description="Disordered" evidence="10">
    <location>
        <begin position="1"/>
        <end position="108"/>
    </location>
</feature>
<reference evidence="12" key="3">
    <citation type="submission" date="2025-09" db="UniProtKB">
        <authorList>
            <consortium name="Ensembl"/>
        </authorList>
    </citation>
    <scope>IDENTIFICATION</scope>
</reference>
<reference evidence="12" key="2">
    <citation type="submission" date="2025-08" db="UniProtKB">
        <authorList>
            <consortium name="Ensembl"/>
        </authorList>
    </citation>
    <scope>IDENTIFICATION</scope>
</reference>
<evidence type="ECO:0000259" key="11">
    <source>
        <dbReference type="PROSITE" id="PS50011"/>
    </source>
</evidence>
<dbReference type="AlphaFoldDB" id="A0AAQ6AM00"/>
<feature type="compositionally biased region" description="Basic and acidic residues" evidence="10">
    <location>
        <begin position="1"/>
        <end position="10"/>
    </location>
</feature>
<evidence type="ECO:0000256" key="2">
    <source>
        <dbReference type="ARBA" id="ARBA00012513"/>
    </source>
</evidence>
<comment type="catalytic activity">
    <reaction evidence="9">
        <text>L-seryl-[protein] + ATP = O-phospho-L-seryl-[protein] + ADP + H(+)</text>
        <dbReference type="Rhea" id="RHEA:17989"/>
        <dbReference type="Rhea" id="RHEA-COMP:9863"/>
        <dbReference type="Rhea" id="RHEA-COMP:11604"/>
        <dbReference type="ChEBI" id="CHEBI:15378"/>
        <dbReference type="ChEBI" id="CHEBI:29999"/>
        <dbReference type="ChEBI" id="CHEBI:30616"/>
        <dbReference type="ChEBI" id="CHEBI:83421"/>
        <dbReference type="ChEBI" id="CHEBI:456216"/>
        <dbReference type="EC" id="2.7.11.1"/>
    </reaction>
</comment>
<dbReference type="Gene3D" id="3.30.200.20">
    <property type="entry name" value="Phosphorylase Kinase, domain 1"/>
    <property type="match status" value="1"/>
</dbReference>
<dbReference type="GO" id="GO:0004674">
    <property type="term" value="F:protein serine/threonine kinase activity"/>
    <property type="evidence" value="ECO:0007669"/>
    <property type="project" value="UniProtKB-KW"/>
</dbReference>
<name>A0AAQ6AM00_AMPOC</name>
<reference evidence="12 13" key="1">
    <citation type="submission" date="2022-01" db="EMBL/GenBank/DDBJ databases">
        <title>A chromosome-scale genome assembly of the false clownfish, Amphiprion ocellaris.</title>
        <authorList>
            <person name="Ryu T."/>
        </authorList>
    </citation>
    <scope>NUCLEOTIDE SEQUENCE [LARGE SCALE GENOMIC DNA]</scope>
</reference>
<comment type="similarity">
    <text evidence="1">Belongs to the protein kinase superfamily. CAMK Ser/Thr protein kinase family. PIM subfamily.</text>
</comment>
<organism evidence="12 13">
    <name type="scientific">Amphiprion ocellaris</name>
    <name type="common">Clown anemonefish</name>
    <dbReference type="NCBI Taxonomy" id="80972"/>
    <lineage>
        <taxon>Eukaryota</taxon>
        <taxon>Metazoa</taxon>
        <taxon>Chordata</taxon>
        <taxon>Craniata</taxon>
        <taxon>Vertebrata</taxon>
        <taxon>Euteleostomi</taxon>
        <taxon>Actinopterygii</taxon>
        <taxon>Neopterygii</taxon>
        <taxon>Teleostei</taxon>
        <taxon>Neoteleostei</taxon>
        <taxon>Acanthomorphata</taxon>
        <taxon>Ovalentaria</taxon>
        <taxon>Pomacentridae</taxon>
        <taxon>Amphiprion</taxon>
    </lineage>
</organism>
<dbReference type="GO" id="GO:0043066">
    <property type="term" value="P:negative regulation of apoptotic process"/>
    <property type="evidence" value="ECO:0007669"/>
    <property type="project" value="TreeGrafter"/>
</dbReference>
<dbReference type="PANTHER" id="PTHR22984:SF11">
    <property type="entry name" value="AURORA KINASE-RELATED"/>
    <property type="match status" value="1"/>
</dbReference>
<dbReference type="PROSITE" id="PS50011">
    <property type="entry name" value="PROTEIN_KINASE_DOM"/>
    <property type="match status" value="1"/>
</dbReference>
<keyword evidence="6" id="KW-0418">Kinase</keyword>
<evidence type="ECO:0000256" key="9">
    <source>
        <dbReference type="ARBA" id="ARBA00048679"/>
    </source>
</evidence>
<dbReference type="PROSITE" id="PS00108">
    <property type="entry name" value="PROTEIN_KINASE_ST"/>
    <property type="match status" value="1"/>
</dbReference>
<dbReference type="SMART" id="SM00220">
    <property type="entry name" value="S_TKc"/>
    <property type="match status" value="1"/>
</dbReference>
<dbReference type="Pfam" id="PF00069">
    <property type="entry name" value="Pkinase"/>
    <property type="match status" value="1"/>
</dbReference>
<accession>A0AAQ6AM00</accession>
<dbReference type="RefSeq" id="XP_023147575.2">
    <property type="nucleotide sequence ID" value="XM_023291807.2"/>
</dbReference>
<dbReference type="SUPFAM" id="SSF56112">
    <property type="entry name" value="Protein kinase-like (PK-like)"/>
    <property type="match status" value="1"/>
</dbReference>
<keyword evidence="4" id="KW-0808">Transferase</keyword>
<evidence type="ECO:0000256" key="3">
    <source>
        <dbReference type="ARBA" id="ARBA00022527"/>
    </source>
</evidence>
<dbReference type="GO" id="GO:0007346">
    <property type="term" value="P:regulation of mitotic cell cycle"/>
    <property type="evidence" value="ECO:0007669"/>
    <property type="project" value="TreeGrafter"/>
</dbReference>
<dbReference type="InterPro" id="IPR011009">
    <property type="entry name" value="Kinase-like_dom_sf"/>
</dbReference>
<sequence>MTREVQECKTKGTKRKASPDHESRKRTKTDQESASSSAGTGRGRLEVGCCFASQSSSTSLGDLKMSRKRKAAADEEGPRAKRRKCSPALKVIREEAEDEPEDSADSRRAAFEAKYEQQDQFSAGGCGAVFAGYRKVDNLPVAIKRVQKDRIPYKQKDQSGKWVSVEVVVMQKLGCGSPGSVSLLDWYDLQQEIILVLERPIPAHDLHTHIEANGGCLEEQEVKIIMKQLVDAAIHLQSQGIFHRDIKTENVLIETGSDVPRARLIDFGLSCFFKRRSSYRAFCGTRDHIPPEWYNHSRYSPGPTTVWQLGVVMFESLHRTQFETQIFLKEGLTINGSLSKNCSNFLKMCLAELPQDRPTLEELKQHPWLR</sequence>
<keyword evidence="3" id="KW-0723">Serine/threonine-protein kinase</keyword>
<feature type="domain" description="Protein kinase" evidence="11">
    <location>
        <begin position="115"/>
        <end position="369"/>
    </location>
</feature>
<dbReference type="Proteomes" id="UP001501940">
    <property type="component" value="Chromosome 19"/>
</dbReference>
<evidence type="ECO:0000256" key="1">
    <source>
        <dbReference type="ARBA" id="ARBA00005505"/>
    </source>
</evidence>
<evidence type="ECO:0000313" key="13">
    <source>
        <dbReference type="Proteomes" id="UP001501940"/>
    </source>
</evidence>
<comment type="catalytic activity">
    <reaction evidence="8">
        <text>L-threonyl-[protein] + ATP = O-phospho-L-threonyl-[protein] + ADP + H(+)</text>
        <dbReference type="Rhea" id="RHEA:46608"/>
        <dbReference type="Rhea" id="RHEA-COMP:11060"/>
        <dbReference type="Rhea" id="RHEA-COMP:11605"/>
        <dbReference type="ChEBI" id="CHEBI:15378"/>
        <dbReference type="ChEBI" id="CHEBI:30013"/>
        <dbReference type="ChEBI" id="CHEBI:30616"/>
        <dbReference type="ChEBI" id="CHEBI:61977"/>
        <dbReference type="ChEBI" id="CHEBI:456216"/>
        <dbReference type="EC" id="2.7.11.1"/>
    </reaction>
</comment>
<dbReference type="GeneTree" id="ENSGT00950000182996"/>
<dbReference type="EC" id="2.7.11.1" evidence="2"/>
<dbReference type="GeneID" id="111582921"/>
<keyword evidence="13" id="KW-1185">Reference proteome</keyword>
<evidence type="ECO:0000256" key="10">
    <source>
        <dbReference type="SAM" id="MobiDB-lite"/>
    </source>
</evidence>
<keyword evidence="7" id="KW-0067">ATP-binding</keyword>
<dbReference type="PANTHER" id="PTHR22984">
    <property type="entry name" value="SERINE/THREONINE-PROTEIN KINASE PIM"/>
    <property type="match status" value="1"/>
</dbReference>